<dbReference type="Proteomes" id="UP000623958">
    <property type="component" value="Unassembled WGS sequence"/>
</dbReference>
<evidence type="ECO:0000313" key="7">
    <source>
        <dbReference type="Proteomes" id="UP000623958"/>
    </source>
</evidence>
<organism evidence="6 7">
    <name type="scientific">Xanthomonas boreopolis</name>
    <dbReference type="NCBI Taxonomy" id="86183"/>
    <lineage>
        <taxon>Bacteria</taxon>
        <taxon>Pseudomonadati</taxon>
        <taxon>Pseudomonadota</taxon>
        <taxon>Gammaproteobacteria</taxon>
        <taxon>Lysobacterales</taxon>
        <taxon>Lysobacteraceae</taxon>
        <taxon>Xanthomonas</taxon>
    </lineage>
</organism>
<evidence type="ECO:0000256" key="2">
    <source>
        <dbReference type="ARBA" id="ARBA00023015"/>
    </source>
</evidence>
<evidence type="ECO:0000259" key="5">
    <source>
        <dbReference type="PROSITE" id="PS50931"/>
    </source>
</evidence>
<accession>A0A919KHK7</accession>
<name>A0A919KHK7_9XANT</name>
<gene>
    <name evidence="6" type="primary">trpI</name>
    <name evidence="6" type="ORF">GCM10009090_17150</name>
</gene>
<keyword evidence="7" id="KW-1185">Reference proteome</keyword>
<dbReference type="PANTHER" id="PTHR30537">
    <property type="entry name" value="HTH-TYPE TRANSCRIPTIONAL REGULATOR"/>
    <property type="match status" value="1"/>
</dbReference>
<dbReference type="FunFam" id="3.40.190.10:FF:000017">
    <property type="entry name" value="Glycine cleavage system transcriptional activator"/>
    <property type="match status" value="1"/>
</dbReference>
<sequence length="295" mass="32213">MTSPLPPLAALRAFEAAARLGSVSRAADELHVTHGAVSRHVRTLEQALGTALFAKAGRGLALTPAGERLREAASEAFAQLGDAWTQLRRLPAETPLVLGCSGSLLARWLIPRLGRLEQALPAVRLHLSAREQAPEPHLPGLDAMLLLAAPPWPSEWQVSDLGPERIGPVLSPHHPDVARLVGSAPQRLLDYPLLHTRSRPQAWPDWAAAHGMEAAALRHGSEFEHLLYLLEAAVAGLGIAIAPQPLVSEDLATGRLIAPWGFVETPARWALCRLRRNPDPRVERLARWFREELER</sequence>
<comment type="similarity">
    <text evidence="1">Belongs to the LysR transcriptional regulatory family.</text>
</comment>
<proteinExistence type="inferred from homology"/>
<keyword evidence="2" id="KW-0805">Transcription regulation</keyword>
<dbReference type="AlphaFoldDB" id="A0A919KHK7"/>
<dbReference type="GO" id="GO:0003700">
    <property type="term" value="F:DNA-binding transcription factor activity"/>
    <property type="evidence" value="ECO:0007669"/>
    <property type="project" value="InterPro"/>
</dbReference>
<keyword evidence="3" id="KW-0238">DNA-binding</keyword>
<dbReference type="Pfam" id="PF03466">
    <property type="entry name" value="LysR_substrate"/>
    <property type="match status" value="1"/>
</dbReference>
<dbReference type="InterPro" id="IPR036388">
    <property type="entry name" value="WH-like_DNA-bd_sf"/>
</dbReference>
<reference evidence="6" key="2">
    <citation type="submission" date="2020-09" db="EMBL/GenBank/DDBJ databases">
        <authorList>
            <person name="Sun Q."/>
            <person name="Ohkuma M."/>
        </authorList>
    </citation>
    <scope>NUCLEOTIDE SEQUENCE</scope>
    <source>
        <strain evidence="6">JCM 13306</strain>
    </source>
</reference>
<dbReference type="EMBL" id="BNBA01000011">
    <property type="protein sequence ID" value="GHH52773.1"/>
    <property type="molecule type" value="Genomic_DNA"/>
</dbReference>
<evidence type="ECO:0000313" key="6">
    <source>
        <dbReference type="EMBL" id="GHH52773.1"/>
    </source>
</evidence>
<dbReference type="Pfam" id="PF00126">
    <property type="entry name" value="HTH_1"/>
    <property type="match status" value="1"/>
</dbReference>
<evidence type="ECO:0000256" key="4">
    <source>
        <dbReference type="ARBA" id="ARBA00023163"/>
    </source>
</evidence>
<dbReference type="PROSITE" id="PS50931">
    <property type="entry name" value="HTH_LYSR"/>
    <property type="match status" value="1"/>
</dbReference>
<evidence type="ECO:0000256" key="1">
    <source>
        <dbReference type="ARBA" id="ARBA00009437"/>
    </source>
</evidence>
<dbReference type="GO" id="GO:0043565">
    <property type="term" value="F:sequence-specific DNA binding"/>
    <property type="evidence" value="ECO:0007669"/>
    <property type="project" value="TreeGrafter"/>
</dbReference>
<dbReference type="SUPFAM" id="SSF53850">
    <property type="entry name" value="Periplasmic binding protein-like II"/>
    <property type="match status" value="1"/>
</dbReference>
<feature type="domain" description="HTH lysR-type" evidence="5">
    <location>
        <begin position="6"/>
        <end position="63"/>
    </location>
</feature>
<dbReference type="Gene3D" id="1.10.10.10">
    <property type="entry name" value="Winged helix-like DNA-binding domain superfamily/Winged helix DNA-binding domain"/>
    <property type="match status" value="1"/>
</dbReference>
<dbReference type="FunFam" id="1.10.10.10:FF:000038">
    <property type="entry name" value="Glycine cleavage system transcriptional activator"/>
    <property type="match status" value="1"/>
</dbReference>
<keyword evidence="4" id="KW-0804">Transcription</keyword>
<dbReference type="InterPro" id="IPR058163">
    <property type="entry name" value="LysR-type_TF_proteobact-type"/>
</dbReference>
<dbReference type="RefSeq" id="WP_140718845.1">
    <property type="nucleotide sequence ID" value="NZ_BNBA01000011.1"/>
</dbReference>
<evidence type="ECO:0000256" key="3">
    <source>
        <dbReference type="ARBA" id="ARBA00023125"/>
    </source>
</evidence>
<dbReference type="SUPFAM" id="SSF46785">
    <property type="entry name" value="Winged helix' DNA-binding domain"/>
    <property type="match status" value="1"/>
</dbReference>
<dbReference type="PANTHER" id="PTHR30537:SF74">
    <property type="entry name" value="HTH-TYPE TRANSCRIPTIONAL REGULATOR TRPI"/>
    <property type="match status" value="1"/>
</dbReference>
<comment type="caution">
    <text evidence="6">The sequence shown here is derived from an EMBL/GenBank/DDBJ whole genome shotgun (WGS) entry which is preliminary data.</text>
</comment>
<dbReference type="InterPro" id="IPR036390">
    <property type="entry name" value="WH_DNA-bd_sf"/>
</dbReference>
<dbReference type="InterPro" id="IPR005119">
    <property type="entry name" value="LysR_subst-bd"/>
</dbReference>
<dbReference type="GO" id="GO:0006351">
    <property type="term" value="P:DNA-templated transcription"/>
    <property type="evidence" value="ECO:0007669"/>
    <property type="project" value="TreeGrafter"/>
</dbReference>
<dbReference type="PRINTS" id="PR00039">
    <property type="entry name" value="HTHLYSR"/>
</dbReference>
<protein>
    <submittedName>
        <fullName evidence="6">Transcriptional regulator</fullName>
    </submittedName>
</protein>
<dbReference type="InterPro" id="IPR000847">
    <property type="entry name" value="LysR_HTH_N"/>
</dbReference>
<reference evidence="6" key="1">
    <citation type="journal article" date="2014" name="Int. J. Syst. Evol. Microbiol.">
        <title>Complete genome sequence of Corynebacterium casei LMG S-19264T (=DSM 44701T), isolated from a smear-ripened cheese.</title>
        <authorList>
            <consortium name="US DOE Joint Genome Institute (JGI-PGF)"/>
            <person name="Walter F."/>
            <person name="Albersmeier A."/>
            <person name="Kalinowski J."/>
            <person name="Ruckert C."/>
        </authorList>
    </citation>
    <scope>NUCLEOTIDE SEQUENCE</scope>
    <source>
        <strain evidence="6">JCM 13306</strain>
    </source>
</reference>
<dbReference type="Gene3D" id="3.40.190.10">
    <property type="entry name" value="Periplasmic binding protein-like II"/>
    <property type="match status" value="2"/>
</dbReference>